<proteinExistence type="inferred from homology"/>
<dbReference type="InterPro" id="IPR036112">
    <property type="entry name" value="ComA_synth_sf"/>
</dbReference>
<evidence type="ECO:0000313" key="3">
    <source>
        <dbReference type="Proteomes" id="UP001595377"/>
    </source>
</evidence>
<dbReference type="Gene3D" id="3.20.20.70">
    <property type="entry name" value="Aldolase class I"/>
    <property type="match status" value="1"/>
</dbReference>
<reference evidence="3" key="1">
    <citation type="journal article" date="2019" name="Int. J. Syst. Evol. Microbiol.">
        <title>The Global Catalogue of Microorganisms (GCM) 10K type strain sequencing project: providing services to taxonomists for standard genome sequencing and annotation.</title>
        <authorList>
            <consortium name="The Broad Institute Genomics Platform"/>
            <consortium name="The Broad Institute Genome Sequencing Center for Infectious Disease"/>
            <person name="Wu L."/>
            <person name="Ma J."/>
        </authorList>
    </citation>
    <scope>NUCLEOTIDE SEQUENCE [LARGE SCALE GENOMIC DNA]</scope>
    <source>
        <strain evidence="3">KCTC 52677</strain>
    </source>
</reference>
<accession>A0ABV7DJF4</accession>
<dbReference type="SUPFAM" id="SSF102110">
    <property type="entry name" value="(2r)-phospho-3-sulfolactate synthase ComA"/>
    <property type="match status" value="1"/>
</dbReference>
<dbReference type="EC" id="4.4.1.19" evidence="2"/>
<comment type="caution">
    <text evidence="2">The sequence shown here is derived from an EMBL/GenBank/DDBJ whole genome shotgun (WGS) entry which is preliminary data.</text>
</comment>
<evidence type="ECO:0000256" key="1">
    <source>
        <dbReference type="ARBA" id="ARBA00010424"/>
    </source>
</evidence>
<dbReference type="GO" id="GO:0043817">
    <property type="term" value="F:phosphosulfolactate synthase activity"/>
    <property type="evidence" value="ECO:0007669"/>
    <property type="project" value="UniProtKB-EC"/>
</dbReference>
<keyword evidence="2" id="KW-0456">Lyase</keyword>
<gene>
    <name evidence="2" type="ORF">ACFOHH_18415</name>
</gene>
<sequence>MTIQHDRLGVFDFLEVHRPAPKPRRSGLTIASDQGYSLDEARGFAETAAPFVDWVKLPDHYGHIARYTEGWLREKIAIYGQAGIRTTLGGVIYEVAVVQNKVPQFFARAAELGLSGVEVSEDVIEPQSAETRSAHIRLAVSAGLSVFTEVGRKYPDAPLDVDAVAEIAARDLEAGAGKIVVENSDIVQIVERNGDELHRLAERIPLDRLVFEIGPAGGARIAAWLFRELGPDVNIENLDLRDAGTLAAQRAGLHRSVGLTFFDRYAVATAAE</sequence>
<dbReference type="RefSeq" id="WP_257315479.1">
    <property type="nucleotide sequence ID" value="NZ_JANFDG010000012.1"/>
</dbReference>
<dbReference type="Proteomes" id="UP001595377">
    <property type="component" value="Unassembled WGS sequence"/>
</dbReference>
<dbReference type="EMBL" id="JBHRSP010000032">
    <property type="protein sequence ID" value="MFC3075089.1"/>
    <property type="molecule type" value="Genomic_DNA"/>
</dbReference>
<keyword evidence="3" id="KW-1185">Reference proteome</keyword>
<dbReference type="InterPro" id="IPR013785">
    <property type="entry name" value="Aldolase_TIM"/>
</dbReference>
<comment type="similarity">
    <text evidence="1">Belongs to the phosphosulfolactate synthase family.</text>
</comment>
<dbReference type="Pfam" id="PF02679">
    <property type="entry name" value="ComA"/>
    <property type="match status" value="1"/>
</dbReference>
<name>A0ABV7DJF4_9HYPH</name>
<organism evidence="2 3">
    <name type="scientific">Shinella pollutisoli</name>
    <dbReference type="NCBI Taxonomy" id="2250594"/>
    <lineage>
        <taxon>Bacteria</taxon>
        <taxon>Pseudomonadati</taxon>
        <taxon>Pseudomonadota</taxon>
        <taxon>Alphaproteobacteria</taxon>
        <taxon>Hyphomicrobiales</taxon>
        <taxon>Rhizobiaceae</taxon>
        <taxon>Shinella</taxon>
    </lineage>
</organism>
<protein>
    <submittedName>
        <fullName evidence="2">Phosphosulfolactate synthase</fullName>
        <ecNumber evidence="2">4.4.1.19</ecNumber>
    </submittedName>
</protein>
<dbReference type="InterPro" id="IPR003830">
    <property type="entry name" value="ComA_synth"/>
</dbReference>
<evidence type="ECO:0000313" key="2">
    <source>
        <dbReference type="EMBL" id="MFC3075089.1"/>
    </source>
</evidence>